<gene>
    <name evidence="2" type="ORF">EV680_10247</name>
    <name evidence="3" type="ORF">LVJ78_05600</name>
</gene>
<organism evidence="3 5">
    <name type="scientific">Uruburuella suis</name>
    <dbReference type="NCBI Taxonomy" id="252130"/>
    <lineage>
        <taxon>Bacteria</taxon>
        <taxon>Pseudomonadati</taxon>
        <taxon>Pseudomonadota</taxon>
        <taxon>Betaproteobacteria</taxon>
        <taxon>Neisseriales</taxon>
        <taxon>Neisseriaceae</taxon>
        <taxon>Uruburuella</taxon>
    </lineage>
</organism>
<keyword evidence="4" id="KW-1185">Reference proteome</keyword>
<evidence type="ECO:0000313" key="4">
    <source>
        <dbReference type="Proteomes" id="UP000294721"/>
    </source>
</evidence>
<feature type="transmembrane region" description="Helical" evidence="1">
    <location>
        <begin position="43"/>
        <end position="65"/>
    </location>
</feature>
<evidence type="ECO:0000256" key="1">
    <source>
        <dbReference type="SAM" id="Phobius"/>
    </source>
</evidence>
<sequence length="80" mass="8417">MRLPIGSIIILVCGLTALIPGLMVLVGLGAWVHELLDEPIGGLALIGIGMCCVLAAVFPIVATYLTRKEQGKTPFDEADK</sequence>
<proteinExistence type="predicted"/>
<keyword evidence="1" id="KW-1133">Transmembrane helix</keyword>
<keyword evidence="1" id="KW-0472">Membrane</keyword>
<evidence type="ECO:0000313" key="3">
    <source>
        <dbReference type="EMBL" id="UOO80469.1"/>
    </source>
</evidence>
<dbReference type="RefSeq" id="WP_132952352.1">
    <property type="nucleotide sequence ID" value="NZ_CALJUB010000029.1"/>
</dbReference>
<reference evidence="3" key="3">
    <citation type="journal article" date="2022" name="Res Sq">
        <title>Evolution of multicellular longitudinally dividing oral cavity symbionts (Neisseriaceae).</title>
        <authorList>
            <person name="Nyongesa S."/>
            <person name="Weber P."/>
            <person name="Bernet E."/>
            <person name="Pullido F."/>
            <person name="Nieckarz M."/>
            <person name="Delaby M."/>
            <person name="Nieves C."/>
            <person name="Viehboeck T."/>
            <person name="Krause N."/>
            <person name="Rivera-Millot A."/>
            <person name="Nakamura A."/>
            <person name="Vischer N."/>
            <person name="VanNieuwenhze M."/>
            <person name="Brun Y."/>
            <person name="Cava F."/>
            <person name="Bulgheresi S."/>
            <person name="Veyrier F."/>
        </authorList>
    </citation>
    <scope>NUCLEOTIDE SEQUENCE</scope>
    <source>
        <strain evidence="3">1258/02</strain>
    </source>
</reference>
<reference evidence="2 4" key="1">
    <citation type="submission" date="2019-03" db="EMBL/GenBank/DDBJ databases">
        <title>Genomic Encyclopedia of Type Strains, Phase IV (KMG-IV): sequencing the most valuable type-strain genomes for metagenomic binning, comparative biology and taxonomic classification.</title>
        <authorList>
            <person name="Goeker M."/>
        </authorList>
    </citation>
    <scope>NUCLEOTIDE SEQUENCE [LARGE SCALE GENOMIC DNA]</scope>
    <source>
        <strain evidence="2 4">DSM 17474</strain>
    </source>
</reference>
<protein>
    <submittedName>
        <fullName evidence="3">Uncharacterized protein</fullName>
    </submittedName>
</protein>
<keyword evidence="1" id="KW-0812">Transmembrane</keyword>
<accession>A0AAE9H2A1</accession>
<dbReference type="EMBL" id="CP091507">
    <property type="protein sequence ID" value="UOO80469.1"/>
    <property type="molecule type" value="Genomic_DNA"/>
</dbReference>
<name>A0AAE9H2A1_9NEIS</name>
<evidence type="ECO:0000313" key="5">
    <source>
        <dbReference type="Proteomes" id="UP000829756"/>
    </source>
</evidence>
<dbReference type="Proteomes" id="UP000829756">
    <property type="component" value="Chromosome"/>
</dbReference>
<dbReference type="Proteomes" id="UP000294721">
    <property type="component" value="Unassembled WGS sequence"/>
</dbReference>
<dbReference type="EMBL" id="SLXE01000002">
    <property type="protein sequence ID" value="TCP10150.1"/>
    <property type="molecule type" value="Genomic_DNA"/>
</dbReference>
<dbReference type="KEGG" id="usu:LVJ78_05600"/>
<dbReference type="AlphaFoldDB" id="A0AAE9H2A1"/>
<evidence type="ECO:0000313" key="2">
    <source>
        <dbReference type="EMBL" id="TCP10150.1"/>
    </source>
</evidence>
<reference evidence="3" key="2">
    <citation type="submission" date="2021-12" db="EMBL/GenBank/DDBJ databases">
        <authorList>
            <person name="Veyrier F.J."/>
        </authorList>
    </citation>
    <scope>NUCLEOTIDE SEQUENCE</scope>
    <source>
        <strain evidence="3">1258/02</strain>
    </source>
</reference>
<feature type="transmembrane region" description="Helical" evidence="1">
    <location>
        <begin position="7"/>
        <end position="31"/>
    </location>
</feature>